<keyword evidence="4" id="KW-0812">Transmembrane</keyword>
<name>A0A8T2YR07_POPDE</name>
<dbReference type="EMBL" id="JACEGQ020000005">
    <property type="protein sequence ID" value="KAH8507527.1"/>
    <property type="molecule type" value="Genomic_DNA"/>
</dbReference>
<keyword evidence="5" id="KW-0333">Golgi apparatus</keyword>
<sequence>MHSKFCLDIASDTPSSNRLIDAIASHCVPVIISDDIEFPYEDVIDYSQFCISVRTSNVVREKFLLNLITSIKNDEWTRMWKRLKEVENFSEFQYPSREGDEGTEAQSYGEDMEGTTKSRNRSVHANLCS</sequence>
<gene>
    <name evidence="8" type="ORF">H0E87_009903</name>
</gene>
<evidence type="ECO:0000256" key="4">
    <source>
        <dbReference type="ARBA" id="ARBA00022968"/>
    </source>
</evidence>
<keyword evidence="9" id="KW-1185">Reference proteome</keyword>
<dbReference type="GO" id="GO:0000139">
    <property type="term" value="C:Golgi membrane"/>
    <property type="evidence" value="ECO:0007669"/>
    <property type="project" value="UniProtKB-SubCell"/>
</dbReference>
<evidence type="ECO:0000256" key="1">
    <source>
        <dbReference type="ARBA" id="ARBA00004323"/>
    </source>
</evidence>
<evidence type="ECO:0000256" key="6">
    <source>
        <dbReference type="SAM" id="MobiDB-lite"/>
    </source>
</evidence>
<evidence type="ECO:0000256" key="2">
    <source>
        <dbReference type="ARBA" id="ARBA00010271"/>
    </source>
</evidence>
<evidence type="ECO:0000313" key="8">
    <source>
        <dbReference type="EMBL" id="KAH8507527.1"/>
    </source>
</evidence>
<dbReference type="InterPro" id="IPR004263">
    <property type="entry name" value="Exostosin"/>
</dbReference>
<keyword evidence="3" id="KW-0328">Glycosyltransferase</keyword>
<dbReference type="PANTHER" id="PTHR11062:SF99">
    <property type="entry name" value="EXOSTOSIN FAMILY PROTEIN"/>
    <property type="match status" value="1"/>
</dbReference>
<dbReference type="PANTHER" id="PTHR11062">
    <property type="entry name" value="EXOSTOSIN HEPARAN SULFATE GLYCOSYLTRANSFERASE -RELATED"/>
    <property type="match status" value="1"/>
</dbReference>
<feature type="region of interest" description="Disordered" evidence="6">
    <location>
        <begin position="94"/>
        <end position="129"/>
    </location>
</feature>
<dbReference type="Proteomes" id="UP000807159">
    <property type="component" value="Chromosome 5"/>
</dbReference>
<keyword evidence="4" id="KW-0735">Signal-anchor</keyword>
<feature type="domain" description="Exostosin GT47" evidence="7">
    <location>
        <begin position="2"/>
        <end position="66"/>
    </location>
</feature>
<comment type="caution">
    <text evidence="8">The sequence shown here is derived from an EMBL/GenBank/DDBJ whole genome shotgun (WGS) entry which is preliminary data.</text>
</comment>
<dbReference type="Pfam" id="PF03016">
    <property type="entry name" value="Exostosin_GT47"/>
    <property type="match status" value="1"/>
</dbReference>
<dbReference type="GO" id="GO:0016757">
    <property type="term" value="F:glycosyltransferase activity"/>
    <property type="evidence" value="ECO:0007669"/>
    <property type="project" value="UniProtKB-KW"/>
</dbReference>
<proteinExistence type="inferred from homology"/>
<accession>A0A8T2YR07</accession>
<comment type="similarity">
    <text evidence="2">Belongs to the glycosyltransferase 47 family.</text>
</comment>
<keyword evidence="3" id="KW-0808">Transferase</keyword>
<dbReference type="AlphaFoldDB" id="A0A8T2YR07"/>
<evidence type="ECO:0000259" key="7">
    <source>
        <dbReference type="Pfam" id="PF03016"/>
    </source>
</evidence>
<organism evidence="8 9">
    <name type="scientific">Populus deltoides</name>
    <name type="common">Eastern poplar</name>
    <name type="synonym">Eastern cottonwood</name>
    <dbReference type="NCBI Taxonomy" id="3696"/>
    <lineage>
        <taxon>Eukaryota</taxon>
        <taxon>Viridiplantae</taxon>
        <taxon>Streptophyta</taxon>
        <taxon>Embryophyta</taxon>
        <taxon>Tracheophyta</taxon>
        <taxon>Spermatophyta</taxon>
        <taxon>Magnoliopsida</taxon>
        <taxon>eudicotyledons</taxon>
        <taxon>Gunneridae</taxon>
        <taxon>Pentapetalae</taxon>
        <taxon>rosids</taxon>
        <taxon>fabids</taxon>
        <taxon>Malpighiales</taxon>
        <taxon>Salicaceae</taxon>
        <taxon>Saliceae</taxon>
        <taxon>Populus</taxon>
    </lineage>
</organism>
<reference evidence="8" key="1">
    <citation type="journal article" date="2021" name="J. Hered.">
        <title>Genome Assembly of Salicaceae Populus deltoides (Eastern Cottonwood) I-69 Based on Nanopore Sequencing and Hi-C Technologies.</title>
        <authorList>
            <person name="Bai S."/>
            <person name="Wu H."/>
            <person name="Zhang J."/>
            <person name="Pan Z."/>
            <person name="Zhao W."/>
            <person name="Li Z."/>
            <person name="Tong C."/>
        </authorList>
    </citation>
    <scope>NUCLEOTIDE SEQUENCE</scope>
    <source>
        <tissue evidence="8">Leaf</tissue>
    </source>
</reference>
<protein>
    <recommendedName>
        <fullName evidence="7">Exostosin GT47 domain-containing protein</fullName>
    </recommendedName>
</protein>
<dbReference type="InterPro" id="IPR040911">
    <property type="entry name" value="Exostosin_GT47"/>
</dbReference>
<evidence type="ECO:0000256" key="5">
    <source>
        <dbReference type="ARBA" id="ARBA00023034"/>
    </source>
</evidence>
<evidence type="ECO:0000313" key="9">
    <source>
        <dbReference type="Proteomes" id="UP000807159"/>
    </source>
</evidence>
<comment type="subcellular location">
    <subcellularLocation>
        <location evidence="1">Golgi apparatus membrane</location>
        <topology evidence="1">Single-pass type II membrane protein</topology>
    </subcellularLocation>
</comment>
<evidence type="ECO:0000256" key="3">
    <source>
        <dbReference type="ARBA" id="ARBA00022676"/>
    </source>
</evidence>